<dbReference type="Proteomes" id="UP001201262">
    <property type="component" value="Unassembled WGS sequence"/>
</dbReference>
<feature type="transmembrane region" description="Helical" evidence="5">
    <location>
        <begin position="197"/>
        <end position="218"/>
    </location>
</feature>
<sequence length="265" mass="28041">DGTKLAPAIPVITTDFESLDEVAWYGSFYLFCTCSVQLMFGKLYSFHLTKWIFFSSVLIFELGSLMCGVAPTSTAFIIGRSISGLGAGAVPLRIRSIYTSLISSMHSVASVAGPILVGLVIFSIIGGIIASAIGYYTPLLLISSIITSVGAGMLTTLKVNSIIGYWFGYQVLLSAGAGFGVQNVMLVPQVAVPAKDMSMAVSILTFTQTLSSAIFLPVGQSVFQNRLVSNLESIAPDVNGSLVLQTGATSIRDHFSSNQLLQEGI</sequence>
<dbReference type="SUPFAM" id="SSF103473">
    <property type="entry name" value="MFS general substrate transporter"/>
    <property type="match status" value="2"/>
</dbReference>
<dbReference type="PANTHER" id="PTHR23501:SF199">
    <property type="entry name" value="MFS EFFLUX TRANSPORTER INPD-RELATED"/>
    <property type="match status" value="1"/>
</dbReference>
<organism evidence="7 8">
    <name type="scientific">Talaromyces proteolyticus</name>
    <dbReference type="NCBI Taxonomy" id="1131652"/>
    <lineage>
        <taxon>Eukaryota</taxon>
        <taxon>Fungi</taxon>
        <taxon>Dikarya</taxon>
        <taxon>Ascomycota</taxon>
        <taxon>Pezizomycotina</taxon>
        <taxon>Eurotiomycetes</taxon>
        <taxon>Eurotiomycetidae</taxon>
        <taxon>Eurotiales</taxon>
        <taxon>Trichocomaceae</taxon>
        <taxon>Talaromyces</taxon>
        <taxon>Talaromyces sect. Bacilispori</taxon>
    </lineage>
</organism>
<reference evidence="7" key="1">
    <citation type="submission" date="2021-12" db="EMBL/GenBank/DDBJ databases">
        <title>Convergent genome expansion in fungi linked to evolution of root-endophyte symbiosis.</title>
        <authorList>
            <consortium name="DOE Joint Genome Institute"/>
            <person name="Ke Y.-H."/>
            <person name="Bonito G."/>
            <person name="Liao H.-L."/>
            <person name="Looney B."/>
            <person name="Rojas-Flechas A."/>
            <person name="Nash J."/>
            <person name="Hameed K."/>
            <person name="Schadt C."/>
            <person name="Martin F."/>
            <person name="Crous P.W."/>
            <person name="Miettinen O."/>
            <person name="Magnuson J.K."/>
            <person name="Labbe J."/>
            <person name="Jacobson D."/>
            <person name="Doktycz M.J."/>
            <person name="Veneault-Fourrey C."/>
            <person name="Kuo A."/>
            <person name="Mondo S."/>
            <person name="Calhoun S."/>
            <person name="Riley R."/>
            <person name="Ohm R."/>
            <person name="LaButti K."/>
            <person name="Andreopoulos B."/>
            <person name="Pangilinan J."/>
            <person name="Nolan M."/>
            <person name="Tritt A."/>
            <person name="Clum A."/>
            <person name="Lipzen A."/>
            <person name="Daum C."/>
            <person name="Barry K."/>
            <person name="Grigoriev I.V."/>
            <person name="Vilgalys R."/>
        </authorList>
    </citation>
    <scope>NUCLEOTIDE SEQUENCE</scope>
    <source>
        <strain evidence="7">PMI_201</strain>
    </source>
</reference>
<evidence type="ECO:0000313" key="8">
    <source>
        <dbReference type="Proteomes" id="UP001201262"/>
    </source>
</evidence>
<accession>A0AAD4KTD4</accession>
<dbReference type="PROSITE" id="PS50850">
    <property type="entry name" value="MFS"/>
    <property type="match status" value="1"/>
</dbReference>
<feature type="transmembrane region" description="Helical" evidence="5">
    <location>
        <begin position="22"/>
        <end position="40"/>
    </location>
</feature>
<dbReference type="Gene3D" id="1.20.1250.20">
    <property type="entry name" value="MFS general substrate transporter like domains"/>
    <property type="match status" value="1"/>
</dbReference>
<feature type="transmembrane region" description="Helical" evidence="5">
    <location>
        <begin position="52"/>
        <end position="71"/>
    </location>
</feature>
<feature type="transmembrane region" description="Helical" evidence="5">
    <location>
        <begin position="135"/>
        <end position="154"/>
    </location>
</feature>
<protein>
    <recommendedName>
        <fullName evidence="6">Major facilitator superfamily (MFS) profile domain-containing protein</fullName>
    </recommendedName>
</protein>
<evidence type="ECO:0000256" key="2">
    <source>
        <dbReference type="ARBA" id="ARBA00022692"/>
    </source>
</evidence>
<feature type="transmembrane region" description="Helical" evidence="5">
    <location>
        <begin position="166"/>
        <end position="185"/>
    </location>
</feature>
<comment type="subcellular location">
    <subcellularLocation>
        <location evidence="1">Membrane</location>
        <topology evidence="1">Multi-pass membrane protein</topology>
    </subcellularLocation>
</comment>
<dbReference type="InterPro" id="IPR020846">
    <property type="entry name" value="MFS_dom"/>
</dbReference>
<dbReference type="AlphaFoldDB" id="A0AAD4KTD4"/>
<dbReference type="GO" id="GO:0005886">
    <property type="term" value="C:plasma membrane"/>
    <property type="evidence" value="ECO:0007669"/>
    <property type="project" value="TreeGrafter"/>
</dbReference>
<evidence type="ECO:0000259" key="6">
    <source>
        <dbReference type="PROSITE" id="PS50850"/>
    </source>
</evidence>
<keyword evidence="4 5" id="KW-0472">Membrane</keyword>
<comment type="caution">
    <text evidence="7">The sequence shown here is derived from an EMBL/GenBank/DDBJ whole genome shotgun (WGS) entry which is preliminary data.</text>
</comment>
<dbReference type="GeneID" id="70252053"/>
<dbReference type="GO" id="GO:0022857">
    <property type="term" value="F:transmembrane transporter activity"/>
    <property type="evidence" value="ECO:0007669"/>
    <property type="project" value="InterPro"/>
</dbReference>
<keyword evidence="3 5" id="KW-1133">Transmembrane helix</keyword>
<feature type="transmembrane region" description="Helical" evidence="5">
    <location>
        <begin position="77"/>
        <end position="94"/>
    </location>
</feature>
<feature type="transmembrane region" description="Helical" evidence="5">
    <location>
        <begin position="106"/>
        <end position="129"/>
    </location>
</feature>
<dbReference type="InterPro" id="IPR036259">
    <property type="entry name" value="MFS_trans_sf"/>
</dbReference>
<feature type="non-terminal residue" evidence="7">
    <location>
        <position position="1"/>
    </location>
</feature>
<evidence type="ECO:0000256" key="5">
    <source>
        <dbReference type="SAM" id="Phobius"/>
    </source>
</evidence>
<gene>
    <name evidence="7" type="ORF">BGW36DRAFT_448924</name>
</gene>
<keyword evidence="2 5" id="KW-0812">Transmembrane</keyword>
<dbReference type="PANTHER" id="PTHR23501">
    <property type="entry name" value="MAJOR FACILITATOR SUPERFAMILY"/>
    <property type="match status" value="1"/>
</dbReference>
<evidence type="ECO:0000256" key="4">
    <source>
        <dbReference type="ARBA" id="ARBA00023136"/>
    </source>
</evidence>
<feature type="domain" description="Major facilitator superfamily (MFS) profile" evidence="6">
    <location>
        <begin position="1"/>
        <end position="265"/>
    </location>
</feature>
<dbReference type="RefSeq" id="XP_046073331.1">
    <property type="nucleotide sequence ID" value="XM_046221766.1"/>
</dbReference>
<proteinExistence type="predicted"/>
<evidence type="ECO:0000313" key="7">
    <source>
        <dbReference type="EMBL" id="KAH8698867.1"/>
    </source>
</evidence>
<name>A0AAD4KTD4_9EURO</name>
<keyword evidence="8" id="KW-1185">Reference proteome</keyword>
<evidence type="ECO:0000256" key="3">
    <source>
        <dbReference type="ARBA" id="ARBA00022989"/>
    </source>
</evidence>
<dbReference type="EMBL" id="JAJTJA010000005">
    <property type="protein sequence ID" value="KAH8698867.1"/>
    <property type="molecule type" value="Genomic_DNA"/>
</dbReference>
<evidence type="ECO:0000256" key="1">
    <source>
        <dbReference type="ARBA" id="ARBA00004141"/>
    </source>
</evidence>